<feature type="domain" description="Ketoreductase" evidence="4">
    <location>
        <begin position="8"/>
        <end position="187"/>
    </location>
</feature>
<dbReference type="PRINTS" id="PR00081">
    <property type="entry name" value="GDHRDH"/>
</dbReference>
<dbReference type="EMBL" id="JAFREP010000010">
    <property type="protein sequence ID" value="MBO1319325.1"/>
    <property type="molecule type" value="Genomic_DNA"/>
</dbReference>
<dbReference type="RefSeq" id="WP_207859146.1">
    <property type="nucleotide sequence ID" value="NZ_JAFREP010000010.1"/>
</dbReference>
<comment type="similarity">
    <text evidence="1 3">Belongs to the short-chain dehydrogenases/reductases (SDR) family.</text>
</comment>
<dbReference type="InterPro" id="IPR020904">
    <property type="entry name" value="Sc_DH/Rdtase_CS"/>
</dbReference>
<accession>A0A8J7QG08</accession>
<dbReference type="SUPFAM" id="SSF51735">
    <property type="entry name" value="NAD(P)-binding Rossmann-fold domains"/>
    <property type="match status" value="1"/>
</dbReference>
<dbReference type="PANTHER" id="PTHR44169:SF6">
    <property type="entry name" value="NADPH-DEPENDENT 1-ACYLDIHYDROXYACETONE PHOSPHATE REDUCTASE"/>
    <property type="match status" value="1"/>
</dbReference>
<dbReference type="InterPro" id="IPR002347">
    <property type="entry name" value="SDR_fam"/>
</dbReference>
<dbReference type="Gene3D" id="3.40.50.720">
    <property type="entry name" value="NAD(P)-binding Rossmann-like Domain"/>
    <property type="match status" value="1"/>
</dbReference>
<name>A0A8J7QG08_9BACT</name>
<dbReference type="PROSITE" id="PS00061">
    <property type="entry name" value="ADH_SHORT"/>
    <property type="match status" value="1"/>
</dbReference>
<dbReference type="AlphaFoldDB" id="A0A8J7QG08"/>
<dbReference type="GO" id="GO:0016491">
    <property type="term" value="F:oxidoreductase activity"/>
    <property type="evidence" value="ECO:0007669"/>
    <property type="project" value="UniProtKB-KW"/>
</dbReference>
<evidence type="ECO:0000313" key="6">
    <source>
        <dbReference type="Proteomes" id="UP000664417"/>
    </source>
</evidence>
<dbReference type="Pfam" id="PF00106">
    <property type="entry name" value="adh_short"/>
    <property type="match status" value="1"/>
</dbReference>
<protein>
    <submittedName>
        <fullName evidence="5">SDR family oxidoreductase</fullName>
    </submittedName>
</protein>
<proteinExistence type="inferred from homology"/>
<comment type="caution">
    <text evidence="5">The sequence shown here is derived from an EMBL/GenBank/DDBJ whole genome shotgun (WGS) entry which is preliminary data.</text>
</comment>
<dbReference type="SMART" id="SM00822">
    <property type="entry name" value="PKS_KR"/>
    <property type="match status" value="1"/>
</dbReference>
<evidence type="ECO:0000256" key="1">
    <source>
        <dbReference type="ARBA" id="ARBA00006484"/>
    </source>
</evidence>
<dbReference type="InterPro" id="IPR057326">
    <property type="entry name" value="KR_dom"/>
</dbReference>
<sequence length="247" mass="25773">MSFDIQGKVALVTGANRGIGKQYVETFLEHGAAKVYAAVRNLDSAQPLVAKYGDRVVPVRLDVADNATVKAAAQEASDVDVVINNAGILRTANPLEEKALDTLSEEINVNVAGLLRVAQAFAPILAKNGGGALANLNSVASLKNFAAFATYAASKSAAYSITQGLRDTLKEQGTIVVSVHPGPIATDMASSAGFTEVAEPPTLVTEATLQAFKNGDFHVFPDTMAKQVGAAYQSFAENVIDADFSGE</sequence>
<reference evidence="5" key="1">
    <citation type="submission" date="2021-03" db="EMBL/GenBank/DDBJ databases">
        <authorList>
            <person name="Wang G."/>
        </authorList>
    </citation>
    <scope>NUCLEOTIDE SEQUENCE</scope>
    <source>
        <strain evidence="5">KCTC 12899</strain>
    </source>
</reference>
<dbReference type="InterPro" id="IPR036291">
    <property type="entry name" value="NAD(P)-bd_dom_sf"/>
</dbReference>
<keyword evidence="2" id="KW-0560">Oxidoreductase</keyword>
<dbReference type="PANTHER" id="PTHR44169">
    <property type="entry name" value="NADPH-DEPENDENT 1-ACYLDIHYDROXYACETONE PHOSPHATE REDUCTASE"/>
    <property type="match status" value="1"/>
</dbReference>
<evidence type="ECO:0000259" key="4">
    <source>
        <dbReference type="SMART" id="SM00822"/>
    </source>
</evidence>
<evidence type="ECO:0000256" key="3">
    <source>
        <dbReference type="RuleBase" id="RU000363"/>
    </source>
</evidence>
<evidence type="ECO:0000313" key="5">
    <source>
        <dbReference type="EMBL" id="MBO1319325.1"/>
    </source>
</evidence>
<evidence type="ECO:0000256" key="2">
    <source>
        <dbReference type="ARBA" id="ARBA00023002"/>
    </source>
</evidence>
<organism evidence="5 6">
    <name type="scientific">Acanthopleuribacter pedis</name>
    <dbReference type="NCBI Taxonomy" id="442870"/>
    <lineage>
        <taxon>Bacteria</taxon>
        <taxon>Pseudomonadati</taxon>
        <taxon>Acidobacteriota</taxon>
        <taxon>Holophagae</taxon>
        <taxon>Acanthopleuribacterales</taxon>
        <taxon>Acanthopleuribacteraceae</taxon>
        <taxon>Acanthopleuribacter</taxon>
    </lineage>
</organism>
<gene>
    <name evidence="5" type="ORF">J3U88_12705</name>
</gene>
<dbReference type="PRINTS" id="PR00080">
    <property type="entry name" value="SDRFAMILY"/>
</dbReference>
<dbReference type="NCBIfam" id="NF006120">
    <property type="entry name" value="PRK08264.1-6"/>
    <property type="match status" value="1"/>
</dbReference>
<keyword evidence="6" id="KW-1185">Reference proteome</keyword>
<dbReference type="Proteomes" id="UP000664417">
    <property type="component" value="Unassembled WGS sequence"/>
</dbReference>